<organism evidence="5 6">
    <name type="scientific">Cucumis melo</name>
    <name type="common">Muskmelon</name>
    <dbReference type="NCBI Taxonomy" id="3656"/>
    <lineage>
        <taxon>Eukaryota</taxon>
        <taxon>Viridiplantae</taxon>
        <taxon>Streptophyta</taxon>
        <taxon>Embryophyta</taxon>
        <taxon>Tracheophyta</taxon>
        <taxon>Spermatophyta</taxon>
        <taxon>Magnoliopsida</taxon>
        <taxon>eudicotyledons</taxon>
        <taxon>Gunneridae</taxon>
        <taxon>Pentapetalae</taxon>
        <taxon>rosids</taxon>
        <taxon>fabids</taxon>
        <taxon>Cucurbitales</taxon>
        <taxon>Cucurbitaceae</taxon>
        <taxon>Benincaseae</taxon>
        <taxon>Cucumis</taxon>
    </lineage>
</organism>
<dbReference type="InterPro" id="IPR054059">
    <property type="entry name" value="MORF/ORRM1/DAG-like_MORF"/>
</dbReference>
<accession>A0ABM3L9X9</accession>
<gene>
    <name evidence="6" type="primary">LOC103488864</name>
</gene>
<protein>
    <submittedName>
        <fullName evidence="6">Multiple organellar RNA editing factor 1, mitochondrial</fullName>
    </submittedName>
</protein>
<evidence type="ECO:0000256" key="1">
    <source>
        <dbReference type="ARBA" id="ARBA00022664"/>
    </source>
</evidence>
<dbReference type="GeneID" id="103488864"/>
<dbReference type="Gene3D" id="3.30.70.80">
    <property type="entry name" value="Peptidase S8 propeptide/proteinase inhibitor I9"/>
    <property type="match status" value="1"/>
</dbReference>
<reference evidence="6" key="1">
    <citation type="submission" date="2025-08" db="UniProtKB">
        <authorList>
            <consortium name="RefSeq"/>
        </authorList>
    </citation>
    <scope>IDENTIFICATION</scope>
    <source>
        <tissue evidence="6">Stem</tissue>
    </source>
</reference>
<feature type="region of interest" description="Disordered" evidence="3">
    <location>
        <begin position="188"/>
        <end position="286"/>
    </location>
</feature>
<dbReference type="PANTHER" id="PTHR31346:SF5">
    <property type="entry name" value="MULTIPLE ORGANELLAR RNA EDITING FACTOR 1, MITOCHONDRIAL"/>
    <property type="match status" value="1"/>
</dbReference>
<keyword evidence="1" id="KW-0507">mRNA processing</keyword>
<dbReference type="RefSeq" id="XP_050946843.1">
    <property type="nucleotide sequence ID" value="XM_051090886.1"/>
</dbReference>
<evidence type="ECO:0000259" key="4">
    <source>
        <dbReference type="Pfam" id="PF21864"/>
    </source>
</evidence>
<dbReference type="Proteomes" id="UP001652600">
    <property type="component" value="Chromosome 10"/>
</dbReference>
<dbReference type="Pfam" id="PF21864">
    <property type="entry name" value="MORF_dom"/>
    <property type="match status" value="1"/>
</dbReference>
<evidence type="ECO:0000313" key="5">
    <source>
        <dbReference type="Proteomes" id="UP001652600"/>
    </source>
</evidence>
<evidence type="ECO:0000256" key="3">
    <source>
        <dbReference type="SAM" id="MobiDB-lite"/>
    </source>
</evidence>
<dbReference type="InterPro" id="IPR039206">
    <property type="entry name" value="MORF/ORRM1/DAG-like"/>
</dbReference>
<feature type="domain" description="MORF/ORRM1/DAG-like MORF" evidence="4">
    <location>
        <begin position="87"/>
        <end position="180"/>
    </location>
</feature>
<dbReference type="InterPro" id="IPR037045">
    <property type="entry name" value="S8pro/Inhibitor_I9_sf"/>
</dbReference>
<keyword evidence="5" id="KW-1185">Reference proteome</keyword>
<dbReference type="PANTHER" id="PTHR31346">
    <property type="entry name" value="MULTIPLE ORGANELLAR RNA EDITING FACTOR 2, CHLOROPLASTIC-RELATED-RELATED"/>
    <property type="match status" value="1"/>
</dbReference>
<name>A0ABM3L9X9_CUCME</name>
<keyword evidence="2" id="KW-0809">Transit peptide</keyword>
<evidence type="ECO:0000313" key="6">
    <source>
        <dbReference type="RefSeq" id="XP_050946843.1"/>
    </source>
</evidence>
<feature type="compositionally biased region" description="Polar residues" evidence="3">
    <location>
        <begin position="230"/>
        <end position="243"/>
    </location>
</feature>
<proteinExistence type="predicted"/>
<feature type="compositionally biased region" description="Polar residues" evidence="3">
    <location>
        <begin position="204"/>
        <end position="223"/>
    </location>
</feature>
<evidence type="ECO:0000256" key="2">
    <source>
        <dbReference type="ARBA" id="ARBA00022946"/>
    </source>
</evidence>
<sequence>MALHSLRLRRILSALSAFHHYTAVSGQTSRSIFSPSVPLLSKSLPMISPHWPLISSSMASYSQSSFGSNNKIDKVGSDTLVLEGADYHHWLIIMEFPKDPKPTPEEMVRTYEETCAKGLNISLEEAKQKMYACSTTTYKGFQAVMTKEESGKFRGLPGVVFILPDSYIDLVNKEYGGDKYINGVIIPRRPPIQSDQPRYERVPRSTSNRQGHPSFNQQGSTQGDGRHFIASQNYSPQGPSQNHGPPGPRERRDPSPMNSNAREGRGPMPFHQRSIGFPSRKLPLKGAGKQLGSIWGVGM</sequence>